<dbReference type="Proteomes" id="UP000078343">
    <property type="component" value="Unassembled WGS sequence"/>
</dbReference>
<evidence type="ECO:0000313" key="2">
    <source>
        <dbReference type="Proteomes" id="UP000078343"/>
    </source>
</evidence>
<proteinExistence type="predicted"/>
<accession>A0A178ZZ22</accession>
<dbReference type="EMBL" id="LVYI01000001">
    <property type="protein sequence ID" value="OAP65078.1"/>
    <property type="molecule type" value="Genomic_DNA"/>
</dbReference>
<name>A0A178ZZ22_9EURO</name>
<evidence type="ECO:0000313" key="1">
    <source>
        <dbReference type="EMBL" id="OAP65078.1"/>
    </source>
</evidence>
<organism evidence="1 2">
    <name type="scientific">Fonsecaea erecta</name>
    <dbReference type="NCBI Taxonomy" id="1367422"/>
    <lineage>
        <taxon>Eukaryota</taxon>
        <taxon>Fungi</taxon>
        <taxon>Dikarya</taxon>
        <taxon>Ascomycota</taxon>
        <taxon>Pezizomycotina</taxon>
        <taxon>Eurotiomycetes</taxon>
        <taxon>Chaetothyriomycetidae</taxon>
        <taxon>Chaetothyriales</taxon>
        <taxon>Herpotrichiellaceae</taxon>
        <taxon>Fonsecaea</taxon>
    </lineage>
</organism>
<dbReference type="OrthoDB" id="10457119at2759"/>
<dbReference type="RefSeq" id="XP_018698445.1">
    <property type="nucleotide sequence ID" value="XM_018832566.1"/>
</dbReference>
<dbReference type="AlphaFoldDB" id="A0A178ZZ22"/>
<dbReference type="GeneID" id="30005220"/>
<reference evidence="1 2" key="1">
    <citation type="submission" date="2016-04" db="EMBL/GenBank/DDBJ databases">
        <title>Draft genome of Fonsecaea erecta CBS 125763.</title>
        <authorList>
            <person name="Weiss V.A."/>
            <person name="Vicente V.A."/>
            <person name="Raittz R.T."/>
            <person name="Moreno L.F."/>
            <person name="De Souza E.M."/>
            <person name="Pedrosa F.O."/>
            <person name="Steffens M.B."/>
            <person name="Faoro H."/>
            <person name="Tadra-Sfeir M.Z."/>
            <person name="Najafzadeh M.J."/>
            <person name="Felipe M.S."/>
            <person name="Teixeira M."/>
            <person name="Sun J."/>
            <person name="Xi L."/>
            <person name="Gomes R."/>
            <person name="De Azevedo C.M."/>
            <person name="Salgado C.G."/>
            <person name="Da Silva M.B."/>
            <person name="Nascimento M.F."/>
            <person name="Queiroz-Telles F."/>
            <person name="Attili D.S."/>
            <person name="Gorbushina A."/>
        </authorList>
    </citation>
    <scope>NUCLEOTIDE SEQUENCE [LARGE SCALE GENOMIC DNA]</scope>
    <source>
        <strain evidence="1 2">CBS 125763</strain>
    </source>
</reference>
<sequence>MASTGADISTLPPPQDDVSHLSAAEIWRYFEEYKRSAIFHLKRYLDHRKTIVQEGGTLGSDSLELVLQTRPPASSPVWALKAARDNLKNELDICIRLLDVLYTKSSTRFTMFSLLSVALVATIKLTENGLSTMATVARGINITAVAALSGYLGYKTTCCGSISLCKTVMQRLYQKTVDYTLEETDRNDLEGFKFAVLWWSLLLSVRGD</sequence>
<keyword evidence="2" id="KW-1185">Reference proteome</keyword>
<comment type="caution">
    <text evidence="1">The sequence shown here is derived from an EMBL/GenBank/DDBJ whole genome shotgun (WGS) entry which is preliminary data.</text>
</comment>
<gene>
    <name evidence="1" type="ORF">AYL99_01050</name>
</gene>
<protein>
    <submittedName>
        <fullName evidence="1">Uncharacterized protein</fullName>
    </submittedName>
</protein>